<dbReference type="Gene3D" id="3.90.1150.10">
    <property type="entry name" value="Aspartate Aminotransferase, domain 1"/>
    <property type="match status" value="1"/>
</dbReference>
<evidence type="ECO:0000256" key="1">
    <source>
        <dbReference type="ARBA" id="ARBA00001933"/>
    </source>
</evidence>
<organism evidence="7 8">
    <name type="scientific">Cellulomonas fulva</name>
    <dbReference type="NCBI Taxonomy" id="2835530"/>
    <lineage>
        <taxon>Bacteria</taxon>
        <taxon>Bacillati</taxon>
        <taxon>Actinomycetota</taxon>
        <taxon>Actinomycetes</taxon>
        <taxon>Micrococcales</taxon>
        <taxon>Cellulomonadaceae</taxon>
        <taxon>Cellulomonas</taxon>
    </lineage>
</organism>
<dbReference type="RefSeq" id="WP_214345934.1">
    <property type="nucleotide sequence ID" value="NZ_JAHBOH010000001.1"/>
</dbReference>
<dbReference type="InterPro" id="IPR015422">
    <property type="entry name" value="PyrdxlP-dep_Trfase_small"/>
</dbReference>
<dbReference type="PANTHER" id="PTHR42735:SF6">
    <property type="entry name" value="SPHINGOSINE-1-PHOSPHATE LYASE 1"/>
    <property type="match status" value="1"/>
</dbReference>
<evidence type="ECO:0000313" key="7">
    <source>
        <dbReference type="EMBL" id="MBT0992952.1"/>
    </source>
</evidence>
<keyword evidence="3 5" id="KW-0456">Lyase</keyword>
<dbReference type="PANTHER" id="PTHR42735">
    <property type="match status" value="1"/>
</dbReference>
<evidence type="ECO:0000256" key="6">
    <source>
        <dbReference type="SAM" id="MobiDB-lite"/>
    </source>
</evidence>
<evidence type="ECO:0000256" key="4">
    <source>
        <dbReference type="ARBA" id="ARBA00038302"/>
    </source>
</evidence>
<evidence type="ECO:0000256" key="2">
    <source>
        <dbReference type="ARBA" id="ARBA00022898"/>
    </source>
</evidence>
<gene>
    <name evidence="7" type="ORF">KIN34_01430</name>
</gene>
<dbReference type="Proteomes" id="UP000722125">
    <property type="component" value="Unassembled WGS sequence"/>
</dbReference>
<comment type="similarity">
    <text evidence="4">Belongs to the group II decarboxylase family. Sphingosine-1-phosphate lyase subfamily.</text>
</comment>
<protein>
    <submittedName>
        <fullName evidence="7">Aminotransferase class V-fold PLP-dependent enzyme</fullName>
    </submittedName>
</protein>
<sequence>MTETRPEGGSPADRTRAGGRPADDVLAELLALRAADPPTHGGRVLSYVYDPGRPDLDALAERAATAFLPVNGLDPTTFTSVAAIERALVARARATFHGSDDVVGSVTSGGTESCLLAVKAARETWRAASSSRATAQERATIVLATTAHPAFHKAAAYLDLDVVAVPVDPASGRADPGRMVAALDEAGDRAALVVVSAPSYPFGVVDPVAEVAAGAAERGVACHVDACIGGWVLPWWGDLEPWDLAVPGVTSLSADLHKYGYAPKGASVVLHRGRDRHAAQYFVTTAWPGYPVVNPTVLGSRAAGAMAAAWAIGEALGDDGYAELVGRTRSAVAVVRRALDATAGLRVVGSPTGPLLALAADEAADGTTDGAAGAVDPFRLVDALRARGWLAQCQPAMTQPDGTVLPRTAHLTLTAVTADVADQLAADLVAAADAVRGVAPADPDPGLVARVLTEGLPDELAGVMATLEALPADVVRPALVQVLQAAIDPGPARA</sequence>
<keyword evidence="8" id="KW-1185">Reference proteome</keyword>
<keyword evidence="7" id="KW-0032">Aminotransferase</keyword>
<keyword evidence="7" id="KW-0808">Transferase</keyword>
<evidence type="ECO:0000256" key="3">
    <source>
        <dbReference type="ARBA" id="ARBA00023239"/>
    </source>
</evidence>
<dbReference type="InterPro" id="IPR002129">
    <property type="entry name" value="PyrdxlP-dep_de-COase"/>
</dbReference>
<dbReference type="EMBL" id="JAHBOH010000001">
    <property type="protein sequence ID" value="MBT0992952.1"/>
    <property type="molecule type" value="Genomic_DNA"/>
</dbReference>
<accession>A0ABS5TV18</accession>
<comment type="caution">
    <text evidence="7">The sequence shown here is derived from an EMBL/GenBank/DDBJ whole genome shotgun (WGS) entry which is preliminary data.</text>
</comment>
<evidence type="ECO:0000256" key="5">
    <source>
        <dbReference type="RuleBase" id="RU000382"/>
    </source>
</evidence>
<keyword evidence="2 5" id="KW-0663">Pyridoxal phosphate</keyword>
<feature type="region of interest" description="Disordered" evidence="6">
    <location>
        <begin position="1"/>
        <end position="20"/>
    </location>
</feature>
<dbReference type="Gene3D" id="3.40.640.10">
    <property type="entry name" value="Type I PLP-dependent aspartate aminotransferase-like (Major domain)"/>
    <property type="match status" value="1"/>
</dbReference>
<evidence type="ECO:0000313" key="8">
    <source>
        <dbReference type="Proteomes" id="UP000722125"/>
    </source>
</evidence>
<comment type="cofactor">
    <cofactor evidence="1 5">
        <name>pyridoxal 5'-phosphate</name>
        <dbReference type="ChEBI" id="CHEBI:597326"/>
    </cofactor>
</comment>
<dbReference type="InterPro" id="IPR015424">
    <property type="entry name" value="PyrdxlP-dep_Trfase"/>
</dbReference>
<proteinExistence type="inferred from homology"/>
<dbReference type="Pfam" id="PF00282">
    <property type="entry name" value="Pyridoxal_deC"/>
    <property type="match status" value="1"/>
</dbReference>
<dbReference type="InterPro" id="IPR050477">
    <property type="entry name" value="GrpII_AminoAcid_Decarb"/>
</dbReference>
<reference evidence="7 8" key="1">
    <citation type="submission" date="2021-05" db="EMBL/GenBank/DDBJ databases">
        <title>Description of Cellulomonas sp. DKR-3 sp. nov.</title>
        <authorList>
            <person name="Dahal R.H."/>
            <person name="Chaudhary D.K."/>
        </authorList>
    </citation>
    <scope>NUCLEOTIDE SEQUENCE [LARGE SCALE GENOMIC DNA]</scope>
    <source>
        <strain evidence="7 8">DKR-3</strain>
    </source>
</reference>
<dbReference type="GO" id="GO:0008483">
    <property type="term" value="F:transaminase activity"/>
    <property type="evidence" value="ECO:0007669"/>
    <property type="project" value="UniProtKB-KW"/>
</dbReference>
<dbReference type="SUPFAM" id="SSF53383">
    <property type="entry name" value="PLP-dependent transferases"/>
    <property type="match status" value="1"/>
</dbReference>
<dbReference type="InterPro" id="IPR015421">
    <property type="entry name" value="PyrdxlP-dep_Trfase_major"/>
</dbReference>
<name>A0ABS5TV18_9CELL</name>